<accession>A0ABX1YQL5</accession>
<sequence length="213" mass="23348">MNKLVFFLGPGGAGKTTLAKTIAARRPASVFDMDILLRPAATAIMTMHGLDPDDRDSDEYKSLCRDLGYRITMDAALDNIGLQSDIFVVGPFTKEAADPEWIGRELSRIGRTLAEVEVKVVMVSLPDAATFRERLEGRQSPLDAWKFAHWDEFSASLGSRTVAWPLPASHVAQIDNSHPDRNVAAAAMEAFIYGESSSSAFLIEKNLPPIIIE</sequence>
<proteinExistence type="predicted"/>
<organism evidence="1 2">
    <name type="scientific">Paenibacillus phytohabitans</name>
    <dbReference type="NCBI Taxonomy" id="2654978"/>
    <lineage>
        <taxon>Bacteria</taxon>
        <taxon>Bacillati</taxon>
        <taxon>Bacillota</taxon>
        <taxon>Bacilli</taxon>
        <taxon>Bacillales</taxon>
        <taxon>Paenibacillaceae</taxon>
        <taxon>Paenibacillus</taxon>
    </lineage>
</organism>
<evidence type="ECO:0000313" key="2">
    <source>
        <dbReference type="Proteomes" id="UP000596857"/>
    </source>
</evidence>
<protein>
    <submittedName>
        <fullName evidence="1">AAA family ATPase</fullName>
    </submittedName>
</protein>
<dbReference type="RefSeq" id="WP_171719465.1">
    <property type="nucleotide sequence ID" value="NZ_WHOB01000069.1"/>
</dbReference>
<dbReference type="EMBL" id="WHOB01000069">
    <property type="protein sequence ID" value="NOU82103.1"/>
    <property type="molecule type" value="Genomic_DNA"/>
</dbReference>
<dbReference type="SUPFAM" id="SSF52540">
    <property type="entry name" value="P-loop containing nucleoside triphosphate hydrolases"/>
    <property type="match status" value="1"/>
</dbReference>
<gene>
    <name evidence="1" type="ORF">GC101_24875</name>
</gene>
<evidence type="ECO:0000313" key="1">
    <source>
        <dbReference type="EMBL" id="NOU82103.1"/>
    </source>
</evidence>
<dbReference type="Pfam" id="PF13671">
    <property type="entry name" value="AAA_33"/>
    <property type="match status" value="1"/>
</dbReference>
<keyword evidence="2" id="KW-1185">Reference proteome</keyword>
<reference evidence="1 2" key="1">
    <citation type="submission" date="2019-10" db="EMBL/GenBank/DDBJ databases">
        <title>Description of Paenibacillus terricola sp. nov.</title>
        <authorList>
            <person name="Carlier A."/>
            <person name="Qi S."/>
        </authorList>
    </citation>
    <scope>NUCLEOTIDE SEQUENCE [LARGE SCALE GENOMIC DNA]</scope>
    <source>
        <strain evidence="1 2">LMG 31459</strain>
    </source>
</reference>
<comment type="caution">
    <text evidence="1">The sequence shown here is derived from an EMBL/GenBank/DDBJ whole genome shotgun (WGS) entry which is preliminary data.</text>
</comment>
<dbReference type="Proteomes" id="UP000596857">
    <property type="component" value="Unassembled WGS sequence"/>
</dbReference>
<dbReference type="Gene3D" id="3.40.50.300">
    <property type="entry name" value="P-loop containing nucleotide triphosphate hydrolases"/>
    <property type="match status" value="1"/>
</dbReference>
<name>A0ABX1YQL5_9BACL</name>
<dbReference type="InterPro" id="IPR027417">
    <property type="entry name" value="P-loop_NTPase"/>
</dbReference>